<keyword evidence="4" id="KW-1185">Reference proteome</keyword>
<evidence type="ECO:0000313" key="3">
    <source>
        <dbReference type="EMBL" id="WCO00723.1"/>
    </source>
</evidence>
<accession>A0ABY7RUS4</accession>
<organism evidence="3 4">
    <name type="scientific">Psychroserpens ponticola</name>
    <dbReference type="NCBI Taxonomy" id="2932268"/>
    <lineage>
        <taxon>Bacteria</taxon>
        <taxon>Pseudomonadati</taxon>
        <taxon>Bacteroidota</taxon>
        <taxon>Flavobacteriia</taxon>
        <taxon>Flavobacteriales</taxon>
        <taxon>Flavobacteriaceae</taxon>
        <taxon>Psychroserpens</taxon>
    </lineage>
</organism>
<dbReference type="EMBL" id="CP116221">
    <property type="protein sequence ID" value="WCO00723.1"/>
    <property type="molecule type" value="Genomic_DNA"/>
</dbReference>
<keyword evidence="1" id="KW-0472">Membrane</keyword>
<evidence type="ECO:0000313" key="4">
    <source>
        <dbReference type="Proteomes" id="UP001202717"/>
    </source>
</evidence>
<reference evidence="3 4" key="1">
    <citation type="submission" date="2023-01" db="EMBL/GenBank/DDBJ databases">
        <title>Psychroserpens ponticola sp. nov., isolated from seawater.</title>
        <authorList>
            <person name="Kristyanto S."/>
            <person name="Jung J."/>
            <person name="Kim J.M."/>
            <person name="Jeon C.O."/>
        </authorList>
    </citation>
    <scope>NUCLEOTIDE SEQUENCE [LARGE SCALE GENOMIC DNA]</scope>
    <source>
        <strain evidence="3 4">MSW6</strain>
    </source>
</reference>
<name>A0ABY7RUS4_9FLAO</name>
<feature type="transmembrane region" description="Helical" evidence="1">
    <location>
        <begin position="36"/>
        <end position="59"/>
    </location>
</feature>
<keyword evidence="1" id="KW-1133">Transmembrane helix</keyword>
<gene>
    <name evidence="3" type="ORF">MUN68_011665</name>
</gene>
<feature type="transmembrane region" description="Helical" evidence="1">
    <location>
        <begin position="71"/>
        <end position="91"/>
    </location>
</feature>
<dbReference type="Pfam" id="PF13239">
    <property type="entry name" value="2TM"/>
    <property type="match status" value="1"/>
</dbReference>
<protein>
    <submittedName>
        <fullName evidence="3">2TM domain-containing protein</fullName>
    </submittedName>
</protein>
<evidence type="ECO:0000256" key="1">
    <source>
        <dbReference type="SAM" id="Phobius"/>
    </source>
</evidence>
<sequence>MENNIEPYENNRAENAWKKEEAYLRAKKRVKAIMGFYWHLASYVIVNIFIIILITSNGVKFFSFGTFSTAFFWGIGLAFHFLGVFGPNFFFGKNWEERKIKEMMEKDNKYWE</sequence>
<dbReference type="RefSeq" id="WP_249996102.1">
    <property type="nucleotide sequence ID" value="NZ_CP116221.1"/>
</dbReference>
<dbReference type="Proteomes" id="UP001202717">
    <property type="component" value="Chromosome"/>
</dbReference>
<proteinExistence type="predicted"/>
<dbReference type="InterPro" id="IPR025698">
    <property type="entry name" value="2TM_dom"/>
</dbReference>
<keyword evidence="1" id="KW-0812">Transmembrane</keyword>
<feature type="domain" description="2TM" evidence="2">
    <location>
        <begin position="25"/>
        <end position="105"/>
    </location>
</feature>
<evidence type="ECO:0000259" key="2">
    <source>
        <dbReference type="Pfam" id="PF13239"/>
    </source>
</evidence>